<dbReference type="PANTHER" id="PTHR19971">
    <property type="entry name" value="SIGNAL-REGULATORY PROTEIN BETA"/>
    <property type="match status" value="1"/>
</dbReference>
<dbReference type="CDD" id="cd05769">
    <property type="entry name" value="IgC1_TCR_beta"/>
    <property type="match status" value="1"/>
</dbReference>
<accession>A0AAQ5XJM4</accession>
<evidence type="ECO:0000313" key="5">
    <source>
        <dbReference type="Ensembl" id="ENSAOCP00000040729.1"/>
    </source>
</evidence>
<dbReference type="PROSITE" id="PS50835">
    <property type="entry name" value="IG_LIKE"/>
    <property type="match status" value="1"/>
</dbReference>
<dbReference type="SUPFAM" id="SSF48726">
    <property type="entry name" value="Immunoglobulin"/>
    <property type="match status" value="2"/>
</dbReference>
<dbReference type="InterPro" id="IPR013783">
    <property type="entry name" value="Ig-like_fold"/>
</dbReference>
<reference evidence="5" key="3">
    <citation type="submission" date="2025-09" db="UniProtKB">
        <authorList>
            <consortium name="Ensembl"/>
        </authorList>
    </citation>
    <scope>IDENTIFICATION</scope>
</reference>
<dbReference type="Pfam" id="PF07654">
    <property type="entry name" value="C1-set"/>
    <property type="match status" value="1"/>
</dbReference>
<name>A0AAQ5XJM4_AMPOC</name>
<dbReference type="Gene3D" id="2.60.40.10">
    <property type="entry name" value="Immunoglobulins"/>
    <property type="match status" value="2"/>
</dbReference>
<keyword evidence="6" id="KW-1185">Reference proteome</keyword>
<evidence type="ECO:0000256" key="1">
    <source>
        <dbReference type="ARBA" id="ARBA00023157"/>
    </source>
</evidence>
<evidence type="ECO:0000256" key="2">
    <source>
        <dbReference type="ARBA" id="ARBA00023180"/>
    </source>
</evidence>
<keyword evidence="3" id="KW-0732">Signal</keyword>
<dbReference type="GeneTree" id="ENSGT00940000164625"/>
<proteinExistence type="predicted"/>
<dbReference type="Pfam" id="PF07686">
    <property type="entry name" value="V-set"/>
    <property type="match status" value="1"/>
</dbReference>
<keyword evidence="2" id="KW-0325">Glycoprotein</keyword>
<evidence type="ECO:0000313" key="6">
    <source>
        <dbReference type="Proteomes" id="UP001501940"/>
    </source>
</evidence>
<dbReference type="Proteomes" id="UP001501940">
    <property type="component" value="Chromosome 20"/>
</dbReference>
<dbReference type="InterPro" id="IPR003597">
    <property type="entry name" value="Ig_C1-set"/>
</dbReference>
<keyword evidence="1" id="KW-1015">Disulfide bond</keyword>
<dbReference type="SMART" id="SM00409">
    <property type="entry name" value="IG"/>
    <property type="match status" value="1"/>
</dbReference>
<feature type="chain" id="PRO_5043770137" description="Ig-like domain-containing protein" evidence="3">
    <location>
        <begin position="24"/>
        <end position="326"/>
    </location>
</feature>
<dbReference type="InterPro" id="IPR003599">
    <property type="entry name" value="Ig_sub"/>
</dbReference>
<reference evidence="5 6" key="1">
    <citation type="submission" date="2022-01" db="EMBL/GenBank/DDBJ databases">
        <title>A chromosome-scale genome assembly of the false clownfish, Amphiprion ocellaris.</title>
        <authorList>
            <person name="Ryu T."/>
        </authorList>
    </citation>
    <scope>NUCLEOTIDE SEQUENCE [LARGE SCALE GENOMIC DNA]</scope>
</reference>
<dbReference type="InterPro" id="IPR013106">
    <property type="entry name" value="Ig_V-set"/>
</dbReference>
<organism evidence="5 6">
    <name type="scientific">Amphiprion ocellaris</name>
    <name type="common">Clown anemonefish</name>
    <dbReference type="NCBI Taxonomy" id="80972"/>
    <lineage>
        <taxon>Eukaryota</taxon>
        <taxon>Metazoa</taxon>
        <taxon>Chordata</taxon>
        <taxon>Craniata</taxon>
        <taxon>Vertebrata</taxon>
        <taxon>Euteleostomi</taxon>
        <taxon>Actinopterygii</taxon>
        <taxon>Neopterygii</taxon>
        <taxon>Teleostei</taxon>
        <taxon>Neoteleostei</taxon>
        <taxon>Acanthomorphata</taxon>
        <taxon>Ovalentaria</taxon>
        <taxon>Pomacentridae</taxon>
        <taxon>Amphiprion</taxon>
    </lineage>
</organism>
<dbReference type="SMART" id="SM00406">
    <property type="entry name" value="IGv"/>
    <property type="match status" value="1"/>
</dbReference>
<dbReference type="AlphaFoldDB" id="A0AAQ5XJM4"/>
<reference evidence="5" key="2">
    <citation type="submission" date="2025-08" db="UniProtKB">
        <authorList>
            <consortium name="Ensembl"/>
        </authorList>
    </citation>
    <scope>IDENTIFICATION</scope>
</reference>
<evidence type="ECO:0000256" key="3">
    <source>
        <dbReference type="SAM" id="SignalP"/>
    </source>
</evidence>
<dbReference type="SMART" id="SM00407">
    <property type="entry name" value="IGc1"/>
    <property type="match status" value="1"/>
</dbReference>
<dbReference type="InterPro" id="IPR007110">
    <property type="entry name" value="Ig-like_dom"/>
</dbReference>
<evidence type="ECO:0000259" key="4">
    <source>
        <dbReference type="PROSITE" id="PS50835"/>
    </source>
</evidence>
<feature type="signal peptide" evidence="3">
    <location>
        <begin position="1"/>
        <end position="23"/>
    </location>
</feature>
<dbReference type="Ensembl" id="ENSAOCT00000077221.1">
    <property type="protein sequence ID" value="ENSAOCP00000040729.1"/>
    <property type="gene ID" value="ENSAOCG00000020995.2"/>
</dbReference>
<feature type="domain" description="Ig-like" evidence="4">
    <location>
        <begin position="137"/>
        <end position="242"/>
    </location>
</feature>
<dbReference type="InterPro" id="IPR036179">
    <property type="entry name" value="Ig-like_dom_sf"/>
</dbReference>
<sequence>MYSFSILNQLICPILLTAGFSLGVQVNQSPLAVFKKEDEEVKLFCTHEKSDYRMMLWYQKSPGETALKLIGYGYVDFKDDAAAGKLLNLTISSIEEKDEAVYFCATSLHGCCANYEAYFGQGTKLTVLENDLEVTPPTNVKILPPSPNECRNQKDKKRKKTLVCVASGFYPDHVEVLWKTNGKEAKDGVATDSAAKRVDKFYRITSRLRVPAEDYNTASNTFTCIVSFFDGEKKILREASINGTQEKYLRLTQSAKLSYVVVIVKSCFYGVFVGVLVWKLQVGCYCTIHPTYTHLFITSPCHEIFLLKSLQYYSHVHGGGIIIIRL</sequence>
<dbReference type="InterPro" id="IPR051755">
    <property type="entry name" value="Ig-like_CS_Receptor"/>
</dbReference>
<protein>
    <recommendedName>
        <fullName evidence="4">Ig-like domain-containing protein</fullName>
    </recommendedName>
</protein>